<keyword evidence="1" id="KW-1133">Transmembrane helix</keyword>
<feature type="transmembrane region" description="Helical" evidence="1">
    <location>
        <begin position="43"/>
        <end position="65"/>
    </location>
</feature>
<dbReference type="RefSeq" id="WP_028356768.1">
    <property type="nucleotide sequence ID" value="NZ_NEVT01000003.1"/>
</dbReference>
<evidence type="ECO:0000259" key="2">
    <source>
        <dbReference type="Pfam" id="PF07331"/>
    </source>
</evidence>
<comment type="caution">
    <text evidence="3">The sequence shown here is derived from an EMBL/GenBank/DDBJ whole genome shotgun (WGS) entry which is preliminary data.</text>
</comment>
<feature type="domain" description="DUF1468" evidence="2">
    <location>
        <begin position="12"/>
        <end position="149"/>
    </location>
</feature>
<feature type="transmembrane region" description="Helical" evidence="1">
    <location>
        <begin position="12"/>
        <end position="31"/>
    </location>
</feature>
<keyword evidence="1" id="KW-0472">Membrane</keyword>
<evidence type="ECO:0000313" key="3">
    <source>
        <dbReference type="EMBL" id="OZI79057.1"/>
    </source>
</evidence>
<dbReference type="Pfam" id="PF07331">
    <property type="entry name" value="TctB"/>
    <property type="match status" value="1"/>
</dbReference>
<gene>
    <name evidence="3" type="ORF">CAL24_03705</name>
</gene>
<keyword evidence="4" id="KW-1185">Reference proteome</keyword>
<dbReference type="EMBL" id="NEVT01000003">
    <property type="protein sequence ID" value="OZI79057.1"/>
    <property type="molecule type" value="Genomic_DNA"/>
</dbReference>
<name>A0A261VZ46_9BORD</name>
<accession>A0A261VZ46</accession>
<proteinExistence type="predicted"/>
<protein>
    <recommendedName>
        <fullName evidence="2">DUF1468 domain-containing protein</fullName>
    </recommendedName>
</protein>
<sequence length="162" mass="16695">MSATPQRRRPWWLGLAVIAIGAVWVQQGYGLPKMGGYAGVGPGDFVMIVGLALIALGLALLAQIARGASFEPQEAESAEAGAPPSRKALACAAAGAAIPLLTMRPLGFPLTAMLAFVLVTHAFGSRRLLLDCVIGLALGLLCWFGFSRLGVTLGGALPLAGW</sequence>
<dbReference type="InterPro" id="IPR009936">
    <property type="entry name" value="DUF1468"/>
</dbReference>
<keyword evidence="1" id="KW-0812">Transmembrane</keyword>
<feature type="transmembrane region" description="Helical" evidence="1">
    <location>
        <begin position="106"/>
        <end position="123"/>
    </location>
</feature>
<dbReference type="Proteomes" id="UP000215633">
    <property type="component" value="Unassembled WGS sequence"/>
</dbReference>
<reference evidence="4" key="1">
    <citation type="submission" date="2017-05" db="EMBL/GenBank/DDBJ databases">
        <title>Complete and WGS of Bordetella genogroups.</title>
        <authorList>
            <person name="Spilker T."/>
            <person name="Lipuma J."/>
        </authorList>
    </citation>
    <scope>NUCLEOTIDE SEQUENCE [LARGE SCALE GENOMIC DNA]</scope>
    <source>
        <strain evidence="4">AU8256</strain>
    </source>
</reference>
<dbReference type="AlphaFoldDB" id="A0A261VZ46"/>
<organism evidence="3 4">
    <name type="scientific">Bordetella genomosp. 2</name>
    <dbReference type="NCBI Taxonomy" id="1983456"/>
    <lineage>
        <taxon>Bacteria</taxon>
        <taxon>Pseudomonadati</taxon>
        <taxon>Pseudomonadota</taxon>
        <taxon>Betaproteobacteria</taxon>
        <taxon>Burkholderiales</taxon>
        <taxon>Alcaligenaceae</taxon>
        <taxon>Bordetella</taxon>
    </lineage>
</organism>
<feature type="transmembrane region" description="Helical" evidence="1">
    <location>
        <begin position="128"/>
        <end position="146"/>
    </location>
</feature>
<evidence type="ECO:0000256" key="1">
    <source>
        <dbReference type="SAM" id="Phobius"/>
    </source>
</evidence>
<evidence type="ECO:0000313" key="4">
    <source>
        <dbReference type="Proteomes" id="UP000215633"/>
    </source>
</evidence>